<dbReference type="AlphaFoldDB" id="A0A6A6AY48"/>
<dbReference type="EMBL" id="ML995545">
    <property type="protein sequence ID" value="KAF2135884.1"/>
    <property type="molecule type" value="Genomic_DNA"/>
</dbReference>
<dbReference type="Proteomes" id="UP000799438">
    <property type="component" value="Unassembled WGS sequence"/>
</dbReference>
<organism evidence="2 3">
    <name type="scientific">Aplosporella prunicola CBS 121167</name>
    <dbReference type="NCBI Taxonomy" id="1176127"/>
    <lineage>
        <taxon>Eukaryota</taxon>
        <taxon>Fungi</taxon>
        <taxon>Dikarya</taxon>
        <taxon>Ascomycota</taxon>
        <taxon>Pezizomycotina</taxon>
        <taxon>Dothideomycetes</taxon>
        <taxon>Dothideomycetes incertae sedis</taxon>
        <taxon>Botryosphaeriales</taxon>
        <taxon>Aplosporellaceae</taxon>
        <taxon>Aplosporella</taxon>
    </lineage>
</organism>
<evidence type="ECO:0000256" key="1">
    <source>
        <dbReference type="SAM" id="MobiDB-lite"/>
    </source>
</evidence>
<name>A0A6A6AY48_9PEZI</name>
<feature type="compositionally biased region" description="Basic residues" evidence="1">
    <location>
        <begin position="1"/>
        <end position="20"/>
    </location>
</feature>
<accession>A0A6A6AY48</accession>
<evidence type="ECO:0000313" key="2">
    <source>
        <dbReference type="EMBL" id="KAF2135884.1"/>
    </source>
</evidence>
<reference evidence="2" key="1">
    <citation type="journal article" date="2020" name="Stud. Mycol.">
        <title>101 Dothideomycetes genomes: a test case for predicting lifestyles and emergence of pathogens.</title>
        <authorList>
            <person name="Haridas S."/>
            <person name="Albert R."/>
            <person name="Binder M."/>
            <person name="Bloem J."/>
            <person name="Labutti K."/>
            <person name="Salamov A."/>
            <person name="Andreopoulos B."/>
            <person name="Baker S."/>
            <person name="Barry K."/>
            <person name="Bills G."/>
            <person name="Bluhm B."/>
            <person name="Cannon C."/>
            <person name="Castanera R."/>
            <person name="Culley D."/>
            <person name="Daum C."/>
            <person name="Ezra D."/>
            <person name="Gonzalez J."/>
            <person name="Henrissat B."/>
            <person name="Kuo A."/>
            <person name="Liang C."/>
            <person name="Lipzen A."/>
            <person name="Lutzoni F."/>
            <person name="Magnuson J."/>
            <person name="Mondo S."/>
            <person name="Nolan M."/>
            <person name="Ohm R."/>
            <person name="Pangilinan J."/>
            <person name="Park H.-J."/>
            <person name="Ramirez L."/>
            <person name="Alfaro M."/>
            <person name="Sun H."/>
            <person name="Tritt A."/>
            <person name="Yoshinaga Y."/>
            <person name="Zwiers L.-H."/>
            <person name="Turgeon B."/>
            <person name="Goodwin S."/>
            <person name="Spatafora J."/>
            <person name="Crous P."/>
            <person name="Grigoriev I."/>
        </authorList>
    </citation>
    <scope>NUCLEOTIDE SEQUENCE</scope>
    <source>
        <strain evidence="2">CBS 121167</strain>
    </source>
</reference>
<proteinExistence type="predicted"/>
<evidence type="ECO:0000313" key="3">
    <source>
        <dbReference type="Proteomes" id="UP000799438"/>
    </source>
</evidence>
<feature type="compositionally biased region" description="Polar residues" evidence="1">
    <location>
        <begin position="164"/>
        <end position="183"/>
    </location>
</feature>
<protein>
    <submittedName>
        <fullName evidence="2">Uncharacterized protein</fullName>
    </submittedName>
</protein>
<dbReference type="RefSeq" id="XP_033391602.1">
    <property type="nucleotide sequence ID" value="XM_033543679.1"/>
</dbReference>
<dbReference type="GeneID" id="54301176"/>
<gene>
    <name evidence="2" type="ORF">K452DRAFT_313631</name>
</gene>
<sequence>MPRGRRGLQRGYRGRGRGRARTPPPTAEEFRAQVADWERWAHGFEPALPPHLRIAHLHQRPVTLEVAMAGNFRTRPLETEDMRTICQLHRLIRPRRNTEFGRRETIEALTSALRQRFGDNGGVDFPGLTRRDIARARDDQGEPLHDDQRDHGDSEELSEPLRNGATNSEEQSSSTVAPGSTSPDEPLRNRATESEQQSSSTLERESYSPVAQKESSDDSSYHEDEEDYD</sequence>
<keyword evidence="3" id="KW-1185">Reference proteome</keyword>
<feature type="region of interest" description="Disordered" evidence="1">
    <location>
        <begin position="1"/>
        <end position="27"/>
    </location>
</feature>
<feature type="region of interest" description="Disordered" evidence="1">
    <location>
        <begin position="138"/>
        <end position="229"/>
    </location>
</feature>
<feature type="compositionally biased region" description="Basic and acidic residues" evidence="1">
    <location>
        <begin position="138"/>
        <end position="154"/>
    </location>
</feature>